<evidence type="ECO:0000313" key="1">
    <source>
        <dbReference type="EMBL" id="CDW46018.1"/>
    </source>
</evidence>
<dbReference type="EMBL" id="HACA01028657">
    <property type="protein sequence ID" value="CDW46018.1"/>
    <property type="molecule type" value="Transcribed_RNA"/>
</dbReference>
<proteinExistence type="predicted"/>
<protein>
    <submittedName>
        <fullName evidence="1">Uncharacterized protein</fullName>
    </submittedName>
</protein>
<sequence>MSTIMERETFVASLVTKALKEYTLILVFISQFTLNSRGVSKYSPTNEEVNANLFKLNASLSLYFNVQFNHSFLFFKTLIS</sequence>
<name>A0A0K2V642_LEPSM</name>
<reference evidence="1" key="1">
    <citation type="submission" date="2014-05" db="EMBL/GenBank/DDBJ databases">
        <authorList>
            <person name="Chronopoulou M."/>
        </authorList>
    </citation>
    <scope>NUCLEOTIDE SEQUENCE</scope>
    <source>
        <tissue evidence="1">Whole organism</tissue>
    </source>
</reference>
<dbReference type="AlphaFoldDB" id="A0A0K2V642"/>
<organism evidence="1">
    <name type="scientific">Lepeophtheirus salmonis</name>
    <name type="common">Salmon louse</name>
    <name type="synonym">Caligus salmonis</name>
    <dbReference type="NCBI Taxonomy" id="72036"/>
    <lineage>
        <taxon>Eukaryota</taxon>
        <taxon>Metazoa</taxon>
        <taxon>Ecdysozoa</taxon>
        <taxon>Arthropoda</taxon>
        <taxon>Crustacea</taxon>
        <taxon>Multicrustacea</taxon>
        <taxon>Hexanauplia</taxon>
        <taxon>Copepoda</taxon>
        <taxon>Siphonostomatoida</taxon>
        <taxon>Caligidae</taxon>
        <taxon>Lepeophtheirus</taxon>
    </lineage>
</organism>
<accession>A0A0K2V642</accession>